<dbReference type="InterPro" id="IPR057684">
    <property type="entry name" value="DUF7924"/>
</dbReference>
<feature type="domain" description="DUF7924" evidence="2">
    <location>
        <begin position="344"/>
        <end position="434"/>
    </location>
</feature>
<sequence>HQNGLCKGLLARSPSSPDQYPINRVPAHQSFFTSTRQRFLQKLAVFTPTEHRQMSSPSSISDQVPVSNVQKRKRRNTYDTTEDSPPAKRIKSTSATREASNFPPQFWDNLSKVWLTPRALREKDRRNGGQPRVATSTTPVTVTPTTLARFARRGGPDLRHLRGYPESKHTVRMSPDRASASSSRRTRSTKATTVPSKAKRSSAYDKDFEQNLIDHGIYPEGFEHTDGRSTPEPKNLDDIVRDIAHPRASLSPSQFSASAFKSFKLANSRVISEGKVMADILPILRGNTDIPNEGNLPFTNLVSITNGMNVDAVPDLYDGSHAKDISKAVRQNLCETIIPTSHARAPVAPNFFVEAKAPRGGADVAKRQACLDGALGARAMHSLRTYGEEEPSYDGNAHTFSSTYHDGTLKMYAHHVTGPTPEYHMTQIDSWGVSGNIDTFRRGATALRNARDLARRQRGTLIQAANARSSEAGLATVTGNTDQTYEGTWHDSHDDLQQHIAESYVEEHEDCGEAIATPRHHYDLDESEDVGQESAALVTDGPSMSFVSSFTTVSTDTTRPKRPRPSFSSPTQETPFSKSRSRSTAIDGSMDSTKNPGSSDSSVSSSIETRLRHGKSVCGTRQGKKSNRVQ</sequence>
<gene>
    <name evidence="3" type="ORF">LLEC1_07337</name>
</gene>
<reference evidence="3 4" key="1">
    <citation type="submission" date="2016-03" db="EMBL/GenBank/DDBJ databases">
        <title>Fine-scale spatial genetic structure of a fungal parasite of coffee scale insects.</title>
        <authorList>
            <person name="Jackson D."/>
            <person name="Zemenick K.A."/>
            <person name="Malloure B."/>
            <person name="Quandt C.A."/>
            <person name="James T.Y."/>
        </authorList>
    </citation>
    <scope>NUCLEOTIDE SEQUENCE [LARGE SCALE GENOMIC DNA]</scope>
    <source>
        <strain evidence="3 4">UM487</strain>
    </source>
</reference>
<organism evidence="3 4">
    <name type="scientific">Cordyceps confragosa</name>
    <name type="common">Lecanicillium lecanii</name>
    <dbReference type="NCBI Taxonomy" id="2714763"/>
    <lineage>
        <taxon>Eukaryota</taxon>
        <taxon>Fungi</taxon>
        <taxon>Dikarya</taxon>
        <taxon>Ascomycota</taxon>
        <taxon>Pezizomycotina</taxon>
        <taxon>Sordariomycetes</taxon>
        <taxon>Hypocreomycetidae</taxon>
        <taxon>Hypocreales</taxon>
        <taxon>Cordycipitaceae</taxon>
        <taxon>Akanthomyces</taxon>
    </lineage>
</organism>
<feature type="compositionally biased region" description="Basic and acidic residues" evidence="1">
    <location>
        <begin position="154"/>
        <end position="169"/>
    </location>
</feature>
<feature type="compositionally biased region" description="Polar residues" evidence="1">
    <location>
        <begin position="54"/>
        <end position="69"/>
    </location>
</feature>
<feature type="compositionally biased region" description="Polar residues" evidence="1">
    <location>
        <begin position="92"/>
        <end position="102"/>
    </location>
</feature>
<dbReference type="OrthoDB" id="5336565at2759"/>
<feature type="region of interest" description="Disordered" evidence="1">
    <location>
        <begin position="153"/>
        <end position="202"/>
    </location>
</feature>
<feature type="compositionally biased region" description="Polar residues" evidence="1">
    <location>
        <begin position="572"/>
        <end position="597"/>
    </location>
</feature>
<dbReference type="Pfam" id="PF25545">
    <property type="entry name" value="DUF7924"/>
    <property type="match status" value="1"/>
</dbReference>
<accession>A0A179IDE5</accession>
<dbReference type="EMBL" id="LUKN01001583">
    <property type="protein sequence ID" value="OAR00666.1"/>
    <property type="molecule type" value="Genomic_DNA"/>
</dbReference>
<feature type="region of interest" description="Disordered" evidence="1">
    <location>
        <begin position="1"/>
        <end position="20"/>
    </location>
</feature>
<proteinExistence type="predicted"/>
<feature type="region of interest" description="Disordered" evidence="1">
    <location>
        <begin position="551"/>
        <end position="630"/>
    </location>
</feature>
<feature type="region of interest" description="Disordered" evidence="1">
    <location>
        <begin position="50"/>
        <end position="102"/>
    </location>
</feature>
<dbReference type="OMA" id="VEEHEDC"/>
<feature type="compositionally biased region" description="Low complexity" evidence="1">
    <location>
        <begin position="177"/>
        <end position="193"/>
    </location>
</feature>
<dbReference type="AlphaFoldDB" id="A0A179IDE5"/>
<evidence type="ECO:0000256" key="1">
    <source>
        <dbReference type="SAM" id="MobiDB-lite"/>
    </source>
</evidence>
<feature type="non-terminal residue" evidence="3">
    <location>
        <position position="1"/>
    </location>
</feature>
<name>A0A179IDE5_CORDF</name>
<evidence type="ECO:0000313" key="4">
    <source>
        <dbReference type="Proteomes" id="UP000243081"/>
    </source>
</evidence>
<protein>
    <recommendedName>
        <fullName evidence="2">DUF7924 domain-containing protein</fullName>
    </recommendedName>
</protein>
<evidence type="ECO:0000259" key="2">
    <source>
        <dbReference type="Pfam" id="PF25545"/>
    </source>
</evidence>
<keyword evidence="4" id="KW-1185">Reference proteome</keyword>
<comment type="caution">
    <text evidence="3">The sequence shown here is derived from an EMBL/GenBank/DDBJ whole genome shotgun (WGS) entry which is preliminary data.</text>
</comment>
<evidence type="ECO:0000313" key="3">
    <source>
        <dbReference type="EMBL" id="OAR00666.1"/>
    </source>
</evidence>
<dbReference type="Proteomes" id="UP000243081">
    <property type="component" value="Unassembled WGS sequence"/>
</dbReference>